<accession>A0ABT1IFH6</accession>
<protein>
    <recommendedName>
        <fullName evidence="1">DUF5753 domain-containing protein</fullName>
    </recommendedName>
</protein>
<evidence type="ECO:0000259" key="1">
    <source>
        <dbReference type="Pfam" id="PF19054"/>
    </source>
</evidence>
<dbReference type="InterPro" id="IPR043917">
    <property type="entry name" value="DUF5753"/>
</dbReference>
<dbReference type="InterPro" id="IPR001387">
    <property type="entry name" value="Cro/C1-type_HTH"/>
</dbReference>
<dbReference type="EMBL" id="JAMTCO010000009">
    <property type="protein sequence ID" value="MCP2271405.1"/>
    <property type="molecule type" value="Genomic_DNA"/>
</dbReference>
<dbReference type="Proteomes" id="UP001205185">
    <property type="component" value="Unassembled WGS sequence"/>
</dbReference>
<reference evidence="2 3" key="1">
    <citation type="submission" date="2022-06" db="EMBL/GenBank/DDBJ databases">
        <title>Genomic Encyclopedia of Archaeal and Bacterial Type Strains, Phase II (KMG-II): from individual species to whole genera.</title>
        <authorList>
            <person name="Goeker M."/>
        </authorList>
    </citation>
    <scope>NUCLEOTIDE SEQUENCE [LARGE SCALE GENOMIC DNA]</scope>
    <source>
        <strain evidence="2 3">DSM 44255</strain>
    </source>
</reference>
<name>A0ABT1IFH6_9PSEU</name>
<keyword evidence="3" id="KW-1185">Reference proteome</keyword>
<feature type="domain" description="DUF5753" evidence="1">
    <location>
        <begin position="118"/>
        <end position="245"/>
    </location>
</feature>
<organism evidence="2 3">
    <name type="scientific">Actinokineospora diospyrosa</name>
    <dbReference type="NCBI Taxonomy" id="103728"/>
    <lineage>
        <taxon>Bacteria</taxon>
        <taxon>Bacillati</taxon>
        <taxon>Actinomycetota</taxon>
        <taxon>Actinomycetes</taxon>
        <taxon>Pseudonocardiales</taxon>
        <taxon>Pseudonocardiaceae</taxon>
        <taxon>Actinokineospora</taxon>
    </lineage>
</organism>
<comment type="caution">
    <text evidence="2">The sequence shown here is derived from an EMBL/GenBank/DDBJ whole genome shotgun (WGS) entry which is preliminary data.</text>
</comment>
<proteinExistence type="predicted"/>
<sequence length="250" mass="28340">MVYSTPGARALVLGTLMRDALDNLPDPHKAVAERCEMHRSDLSRFLAGKRTISDADLAVLADICGFRSRKERNILLELNRNRRQPEWWLGPSGQEVHDKAETILESLSRDVTVFAPFEIPRELHTESRPQPRFERELGNGVCRTYYIGLPALQRLKLSTKAAQEQARLLFWLTSVLTIRLVIAPEIGSPFRVLDLVESRTIVKLGNRGIGELYLESPSDVRYYKRLMGGISTMADNEDESRVRLAQIADP</sequence>
<dbReference type="CDD" id="cd00093">
    <property type="entry name" value="HTH_XRE"/>
    <property type="match status" value="1"/>
</dbReference>
<evidence type="ECO:0000313" key="3">
    <source>
        <dbReference type="Proteomes" id="UP001205185"/>
    </source>
</evidence>
<evidence type="ECO:0000313" key="2">
    <source>
        <dbReference type="EMBL" id="MCP2271405.1"/>
    </source>
</evidence>
<dbReference type="Pfam" id="PF19054">
    <property type="entry name" value="DUF5753"/>
    <property type="match status" value="1"/>
</dbReference>
<dbReference type="Pfam" id="PF13560">
    <property type="entry name" value="HTH_31"/>
    <property type="match status" value="1"/>
</dbReference>
<gene>
    <name evidence="2" type="ORF">LV75_003919</name>
</gene>